<dbReference type="InterPro" id="IPR016155">
    <property type="entry name" value="Mopterin_synth/thiamin_S_b"/>
</dbReference>
<dbReference type="OrthoDB" id="163636at2"/>
<dbReference type="SUPFAM" id="SSF54285">
    <property type="entry name" value="MoaD/ThiS"/>
    <property type="match status" value="1"/>
</dbReference>
<dbReference type="RefSeq" id="WP_135837404.1">
    <property type="nucleotide sequence ID" value="NZ_SRRO01000001.1"/>
</dbReference>
<dbReference type="InterPro" id="IPR010035">
    <property type="entry name" value="Thi_S"/>
</dbReference>
<accession>A0A4Z1BNI4</accession>
<dbReference type="PANTHER" id="PTHR34472:SF1">
    <property type="entry name" value="SULFUR CARRIER PROTEIN THIS"/>
    <property type="match status" value="1"/>
</dbReference>
<reference evidence="1 2" key="1">
    <citation type="submission" date="2019-04" db="EMBL/GenBank/DDBJ databases">
        <title>Three New Species of Nocardioides, Nocardioides euryhalodurans sp. nov., Nocardioides seonyuensis sp. nov. and Nocardioides eburneoflavus sp. nov. Isolated from Soil.</title>
        <authorList>
            <person name="Roh S.G."/>
            <person name="Lee C."/>
            <person name="Kim M.-K."/>
            <person name="Kim S.B."/>
        </authorList>
    </citation>
    <scope>NUCLEOTIDE SEQUENCE [LARGE SCALE GENOMIC DNA]</scope>
    <source>
        <strain evidence="1 2">MMS17-SY213</strain>
    </source>
</reference>
<dbReference type="Pfam" id="PF02597">
    <property type="entry name" value="ThiS"/>
    <property type="match status" value="1"/>
</dbReference>
<evidence type="ECO:0000313" key="2">
    <source>
        <dbReference type="Proteomes" id="UP000297496"/>
    </source>
</evidence>
<gene>
    <name evidence="1" type="primary">thiS</name>
    <name evidence="1" type="ORF">EXE59_02060</name>
</gene>
<name>A0A4Z1BNI4_9ACTN</name>
<dbReference type="InterPro" id="IPR012675">
    <property type="entry name" value="Beta-grasp_dom_sf"/>
</dbReference>
<proteinExistence type="predicted"/>
<protein>
    <submittedName>
        <fullName evidence="1">Sulfur carrier protein ThiS</fullName>
    </submittedName>
</protein>
<organism evidence="1 2">
    <name type="scientific">Nocardioides eburneiflavus</name>
    <dbReference type="NCBI Taxonomy" id="2518372"/>
    <lineage>
        <taxon>Bacteria</taxon>
        <taxon>Bacillati</taxon>
        <taxon>Actinomycetota</taxon>
        <taxon>Actinomycetes</taxon>
        <taxon>Propionibacteriales</taxon>
        <taxon>Nocardioidaceae</taxon>
        <taxon>Nocardioides</taxon>
    </lineage>
</organism>
<sequence>MHLTLNGVARDTDAVTLLDLVGPLPDGQAVAVNHEVVPRSEHGTRLLVDGDVVDVVTAVAGG</sequence>
<dbReference type="PANTHER" id="PTHR34472">
    <property type="entry name" value="SULFUR CARRIER PROTEIN THIS"/>
    <property type="match status" value="1"/>
</dbReference>
<dbReference type="InterPro" id="IPR003749">
    <property type="entry name" value="ThiS/MoaD-like"/>
</dbReference>
<dbReference type="Proteomes" id="UP000297496">
    <property type="component" value="Unassembled WGS sequence"/>
</dbReference>
<dbReference type="AlphaFoldDB" id="A0A4Z1BNI4"/>
<dbReference type="EMBL" id="SRRO01000001">
    <property type="protein sequence ID" value="TGN62861.1"/>
    <property type="molecule type" value="Genomic_DNA"/>
</dbReference>
<keyword evidence="2" id="KW-1185">Reference proteome</keyword>
<comment type="caution">
    <text evidence="1">The sequence shown here is derived from an EMBL/GenBank/DDBJ whole genome shotgun (WGS) entry which is preliminary data.</text>
</comment>
<evidence type="ECO:0000313" key="1">
    <source>
        <dbReference type="EMBL" id="TGN62861.1"/>
    </source>
</evidence>
<dbReference type="Gene3D" id="3.10.20.30">
    <property type="match status" value="1"/>
</dbReference>
<dbReference type="NCBIfam" id="TIGR01683">
    <property type="entry name" value="thiS"/>
    <property type="match status" value="1"/>
</dbReference>